<dbReference type="Proteomes" id="UP000316775">
    <property type="component" value="Unassembled WGS sequence"/>
</dbReference>
<dbReference type="Pfam" id="PF03432">
    <property type="entry name" value="Relaxase"/>
    <property type="match status" value="1"/>
</dbReference>
<dbReference type="NCBIfam" id="NF041325">
    <property type="entry name" value="Bacteroid_MobB"/>
    <property type="match status" value="1"/>
</dbReference>
<dbReference type="OrthoDB" id="915634at2"/>
<sequence length="438" mass="50257">MIAKIGRGTNIIGALSYNQLKVDQENGAILATHRIRETIDGKHTVPQLHQSFEPYLIANKRTEKPVLHISINPDPRDNVSDEDFKQIAKDYMERMGYGDQPYVVFKHTDIERAHIHIVSTCVDRNGKKLADNFEKMRSMDACRALEQEYKLIPATEKSRNPKEELFRPIDYRAANVKSQIASVVRHLPKYYHYQNLGAYNALLSLFNITTEEVKGELHGQPKQGLVYFALNEQGEKASNPFKASLFGKQTGLDSLQKHFEQSKDRMKTEPAKEILKKTIEVAIHTTSNEPEFKKQLLEQGINTVVRRNHEGRIYGITFIDHESRSVWNGSQLGKNLSANIFNDCWNEKTTQKRQDGIHDNIKITFPESTNNTKPETEKPHALFDFLDKNQSTQTNLGLDFIESFSGLLPEAQAEDYEEQLFANKMKKKKKSRRPGNKK</sequence>
<accession>A0A4Y4B0E9</accession>
<protein>
    <submittedName>
        <fullName evidence="2">Mobilization protein</fullName>
    </submittedName>
</protein>
<dbReference type="InterPro" id="IPR005094">
    <property type="entry name" value="Endonuclease_MobA/VirD2"/>
</dbReference>
<dbReference type="STRING" id="983.SAMN05443543_11818"/>
<gene>
    <name evidence="2" type="ORF">FFL01_33650</name>
</gene>
<feature type="domain" description="MobA/VirD2-like nuclease" evidence="1">
    <location>
        <begin position="43"/>
        <end position="151"/>
    </location>
</feature>
<dbReference type="RefSeq" id="WP_073247431.1">
    <property type="nucleotide sequence ID" value="NZ_BJNP01000082.1"/>
</dbReference>
<evidence type="ECO:0000313" key="3">
    <source>
        <dbReference type="Proteomes" id="UP000316775"/>
    </source>
</evidence>
<name>A0A4Y4B0E9_9FLAO</name>
<dbReference type="EMBL" id="BJNP01000082">
    <property type="protein sequence ID" value="GEC73826.1"/>
    <property type="molecule type" value="Genomic_DNA"/>
</dbReference>
<proteinExistence type="predicted"/>
<keyword evidence="3" id="KW-1185">Reference proteome</keyword>
<organism evidence="2 3">
    <name type="scientific">Flavobacterium flevense</name>
    <dbReference type="NCBI Taxonomy" id="983"/>
    <lineage>
        <taxon>Bacteria</taxon>
        <taxon>Pseudomonadati</taxon>
        <taxon>Bacteroidota</taxon>
        <taxon>Flavobacteriia</taxon>
        <taxon>Flavobacteriales</taxon>
        <taxon>Flavobacteriaceae</taxon>
        <taxon>Flavobacterium</taxon>
    </lineage>
</organism>
<evidence type="ECO:0000313" key="2">
    <source>
        <dbReference type="EMBL" id="GEC73826.1"/>
    </source>
</evidence>
<reference evidence="2 3" key="1">
    <citation type="submission" date="2019-06" db="EMBL/GenBank/DDBJ databases">
        <title>Whole genome shotgun sequence of Flavobacterium flevense NBRC 14960.</title>
        <authorList>
            <person name="Hosoyama A."/>
            <person name="Uohara A."/>
            <person name="Ohji S."/>
            <person name="Ichikawa N."/>
        </authorList>
    </citation>
    <scope>NUCLEOTIDE SEQUENCE [LARGE SCALE GENOMIC DNA]</scope>
    <source>
        <strain evidence="2 3">NBRC 14960</strain>
    </source>
</reference>
<dbReference type="AlphaFoldDB" id="A0A4Y4B0E9"/>
<evidence type="ECO:0000259" key="1">
    <source>
        <dbReference type="Pfam" id="PF03432"/>
    </source>
</evidence>
<comment type="caution">
    <text evidence="2">The sequence shown here is derived from an EMBL/GenBank/DDBJ whole genome shotgun (WGS) entry which is preliminary data.</text>
</comment>